<sequence length="652" mass="71585">MDLRGSEATQILVFDPTVMSHLAQLQAPSIHNLSTKLLKAFPSSLACASITTIDNSSDMNHGLFSSSTQWVIDSSATPHMTALVVELTNGQILPELAHSDIWGGSESSYFGVCLKTLKSENAGEYCSEALNSYLCTHGIIRQSSCANTPSRNGVAKSNNGNLLETARALFFQTHVPKHYWVDAIFTACFLINFMPSSVLQDVTFFEDKSFTTPLPSMSKGKEKEDLFLYTLTSPTASPALPPTFAPNRSPTPKFYSRQQQPPSKCSVSKGYLLSNSGPSDDLPITPRKGKHSCTYPIVSYVSYDRLSYPTCSLVKPLDFVSIPKTIHEALSHSSWRSAMIEEVSALDDNGTWDFVSLPAGKRLLGANSLTLKMPFSTMISKKKSKWSNQVVMRSKKGIIMSIRKYALDLLPETGKLGAKLCNTSMIPGLQLLKDGEPFKDPERYRRLVGKLNYLTIARPNIAYSVSIVSQSIYDLAYSGTLGCRSKEDWWQFGLTEEISNSNFKTLTLCKKLSEDESSIISASSKEFEIENLEELEEDQTEQEEAKILDTLGPDLSKLFLSSESKESCKKAAASFPHDLEGKLLNTSSDKRVGFLKPSGSFTIKSLVNPLSTASPNDNALSHPITFTPHVPPLSQLLGKSSAPTFGCPYAVI</sequence>
<evidence type="ECO:0000256" key="1">
    <source>
        <dbReference type="SAM" id="MobiDB-lite"/>
    </source>
</evidence>
<reference evidence="2 3" key="1">
    <citation type="submission" date="2019-08" db="EMBL/GenBank/DDBJ databases">
        <title>Draft genome sequences of two oriental melons (Cucumis melo L. var makuwa).</title>
        <authorList>
            <person name="Kwon S.-Y."/>
        </authorList>
    </citation>
    <scope>NUCLEOTIDE SEQUENCE [LARGE SCALE GENOMIC DNA]</scope>
    <source>
        <strain evidence="3">cv. SW 3</strain>
        <tissue evidence="2">Leaf</tissue>
    </source>
</reference>
<comment type="caution">
    <text evidence="2">The sequence shown here is derived from an EMBL/GenBank/DDBJ whole genome shotgun (WGS) entry which is preliminary data.</text>
</comment>
<dbReference type="PANTHER" id="PTHR42648:SF28">
    <property type="entry name" value="TRANSPOSON-ENCODED PROTEIN WITH RIBONUCLEASE H-LIKE AND RETROVIRUS ZINC FINGER-LIKE DOMAINS"/>
    <property type="match status" value="1"/>
</dbReference>
<dbReference type="InterPro" id="IPR036397">
    <property type="entry name" value="RNaseH_sf"/>
</dbReference>
<evidence type="ECO:0000313" key="3">
    <source>
        <dbReference type="Proteomes" id="UP000321393"/>
    </source>
</evidence>
<dbReference type="GO" id="GO:0016301">
    <property type="term" value="F:kinase activity"/>
    <property type="evidence" value="ECO:0007669"/>
    <property type="project" value="UniProtKB-KW"/>
</dbReference>
<evidence type="ECO:0000313" key="2">
    <source>
        <dbReference type="EMBL" id="KAA0054764.1"/>
    </source>
</evidence>
<dbReference type="PANTHER" id="PTHR42648">
    <property type="entry name" value="TRANSPOSASE, PUTATIVE-RELATED"/>
    <property type="match status" value="1"/>
</dbReference>
<accession>A0A5A7UHY9</accession>
<keyword evidence="2" id="KW-0808">Transferase</keyword>
<keyword evidence="2" id="KW-0418">Kinase</keyword>
<dbReference type="Gene3D" id="3.30.420.10">
    <property type="entry name" value="Ribonuclease H-like superfamily/Ribonuclease H"/>
    <property type="match status" value="1"/>
</dbReference>
<proteinExistence type="predicted"/>
<dbReference type="EMBL" id="SSTE01008669">
    <property type="protein sequence ID" value="KAA0054764.1"/>
    <property type="molecule type" value="Genomic_DNA"/>
</dbReference>
<dbReference type="Proteomes" id="UP000321393">
    <property type="component" value="Unassembled WGS sequence"/>
</dbReference>
<gene>
    <name evidence="2" type="ORF">E6C27_scaffold437G00450</name>
</gene>
<dbReference type="SUPFAM" id="SSF53098">
    <property type="entry name" value="Ribonuclease H-like"/>
    <property type="match status" value="1"/>
</dbReference>
<protein>
    <submittedName>
        <fullName evidence="2">Cysteine-rich RLK (RECEPTOR-like protein kinase) 8</fullName>
    </submittedName>
</protein>
<dbReference type="OrthoDB" id="3051642at2759"/>
<feature type="region of interest" description="Disordered" evidence="1">
    <location>
        <begin position="248"/>
        <end position="267"/>
    </location>
</feature>
<dbReference type="GO" id="GO:0003676">
    <property type="term" value="F:nucleic acid binding"/>
    <property type="evidence" value="ECO:0007669"/>
    <property type="project" value="InterPro"/>
</dbReference>
<organism evidence="2 3">
    <name type="scientific">Cucumis melo var. makuwa</name>
    <name type="common">Oriental melon</name>
    <dbReference type="NCBI Taxonomy" id="1194695"/>
    <lineage>
        <taxon>Eukaryota</taxon>
        <taxon>Viridiplantae</taxon>
        <taxon>Streptophyta</taxon>
        <taxon>Embryophyta</taxon>
        <taxon>Tracheophyta</taxon>
        <taxon>Spermatophyta</taxon>
        <taxon>Magnoliopsida</taxon>
        <taxon>eudicotyledons</taxon>
        <taxon>Gunneridae</taxon>
        <taxon>Pentapetalae</taxon>
        <taxon>rosids</taxon>
        <taxon>fabids</taxon>
        <taxon>Cucurbitales</taxon>
        <taxon>Cucurbitaceae</taxon>
        <taxon>Benincaseae</taxon>
        <taxon>Cucumis</taxon>
    </lineage>
</organism>
<dbReference type="AlphaFoldDB" id="A0A5A7UHY9"/>
<dbReference type="InterPro" id="IPR012337">
    <property type="entry name" value="RNaseH-like_sf"/>
</dbReference>
<name>A0A5A7UHY9_CUCMM</name>
<dbReference type="InterPro" id="IPR039537">
    <property type="entry name" value="Retrotran_Ty1/copia-like"/>
</dbReference>
<feature type="compositionally biased region" description="Polar residues" evidence="1">
    <location>
        <begin position="248"/>
        <end position="266"/>
    </location>
</feature>